<feature type="region of interest" description="Disordered" evidence="1">
    <location>
        <begin position="1"/>
        <end position="21"/>
    </location>
</feature>
<dbReference type="EMBL" id="JAUQSY010000002">
    <property type="protein sequence ID" value="MDO7873793.1"/>
    <property type="molecule type" value="Genomic_DNA"/>
</dbReference>
<reference evidence="2" key="1">
    <citation type="submission" date="2023-07" db="EMBL/GenBank/DDBJ databases">
        <authorList>
            <person name="Kim M.K."/>
        </authorList>
    </citation>
    <scope>NUCLEOTIDE SEQUENCE</scope>
    <source>
        <strain evidence="2">ASUV-10-1</strain>
    </source>
</reference>
<proteinExistence type="predicted"/>
<gene>
    <name evidence="2" type="ORF">Q5H93_03545</name>
</gene>
<accession>A0ABT9BB71</accession>
<dbReference type="RefSeq" id="WP_305005108.1">
    <property type="nucleotide sequence ID" value="NZ_JAUQSY010000002.1"/>
</dbReference>
<dbReference type="Proteomes" id="UP001176429">
    <property type="component" value="Unassembled WGS sequence"/>
</dbReference>
<keyword evidence="3" id="KW-1185">Reference proteome</keyword>
<evidence type="ECO:0000313" key="3">
    <source>
        <dbReference type="Proteomes" id="UP001176429"/>
    </source>
</evidence>
<evidence type="ECO:0000313" key="2">
    <source>
        <dbReference type="EMBL" id="MDO7873793.1"/>
    </source>
</evidence>
<organism evidence="2 3">
    <name type="scientific">Hymenobacter aranciens</name>
    <dbReference type="NCBI Taxonomy" id="3063996"/>
    <lineage>
        <taxon>Bacteria</taxon>
        <taxon>Pseudomonadati</taxon>
        <taxon>Bacteroidota</taxon>
        <taxon>Cytophagia</taxon>
        <taxon>Cytophagales</taxon>
        <taxon>Hymenobacteraceae</taxon>
        <taxon>Hymenobacter</taxon>
    </lineage>
</organism>
<evidence type="ECO:0000256" key="1">
    <source>
        <dbReference type="SAM" id="MobiDB-lite"/>
    </source>
</evidence>
<name>A0ABT9BB71_9BACT</name>
<comment type="caution">
    <text evidence="2">The sequence shown here is derived from an EMBL/GenBank/DDBJ whole genome shotgun (WGS) entry which is preliminary data.</text>
</comment>
<sequence>MARPFNTAGGGANTNRNGLEFERSTELRDAFAEHERYKLRGDTVIDTLTDLAVGTLFEKNKLYKNLLAAHGVDYKQLV</sequence>
<protein>
    <submittedName>
        <fullName evidence="2">Uncharacterized protein</fullName>
    </submittedName>
</protein>